<accession>A0A7X0LLE1</accession>
<reference evidence="1 2" key="1">
    <citation type="submission" date="2020-08" db="EMBL/GenBank/DDBJ databases">
        <title>Genomic Encyclopedia of Type Strains, Phase IV (KMG-IV): sequencing the most valuable type-strain genomes for metagenomic binning, comparative biology and taxonomic classification.</title>
        <authorList>
            <person name="Goeker M."/>
        </authorList>
    </citation>
    <scope>NUCLEOTIDE SEQUENCE [LARGE SCALE GENOMIC DNA]</scope>
    <source>
        <strain evidence="1 2">DSM 103725</strain>
    </source>
</reference>
<organism evidence="1 2">
    <name type="scientific">Algisphaera agarilytica</name>
    <dbReference type="NCBI Taxonomy" id="1385975"/>
    <lineage>
        <taxon>Bacteria</taxon>
        <taxon>Pseudomonadati</taxon>
        <taxon>Planctomycetota</taxon>
        <taxon>Phycisphaerae</taxon>
        <taxon>Phycisphaerales</taxon>
        <taxon>Phycisphaeraceae</taxon>
        <taxon>Algisphaera</taxon>
    </lineage>
</organism>
<comment type="caution">
    <text evidence="1">The sequence shown here is derived from an EMBL/GenBank/DDBJ whole genome shotgun (WGS) entry which is preliminary data.</text>
</comment>
<keyword evidence="2" id="KW-1185">Reference proteome</keyword>
<evidence type="ECO:0000313" key="1">
    <source>
        <dbReference type="EMBL" id="MBB6431400.1"/>
    </source>
</evidence>
<dbReference type="AlphaFoldDB" id="A0A7X0LLE1"/>
<name>A0A7X0LLE1_9BACT</name>
<dbReference type="EMBL" id="JACHGY010000001">
    <property type="protein sequence ID" value="MBB6431400.1"/>
    <property type="molecule type" value="Genomic_DNA"/>
</dbReference>
<dbReference type="Proteomes" id="UP000541810">
    <property type="component" value="Unassembled WGS sequence"/>
</dbReference>
<proteinExistence type="predicted"/>
<evidence type="ECO:0000313" key="2">
    <source>
        <dbReference type="Proteomes" id="UP000541810"/>
    </source>
</evidence>
<sequence>MTEAQEETSWHVEPTEDLRFSRFLVWSAHD</sequence>
<protein>
    <submittedName>
        <fullName evidence="1">Uncharacterized protein</fullName>
    </submittedName>
</protein>
<gene>
    <name evidence="1" type="ORF">HNQ40_003206</name>
</gene>